<name>A0A0E9R0J2_ANGAN</name>
<protein>
    <submittedName>
        <fullName evidence="1">Uncharacterized protein</fullName>
    </submittedName>
</protein>
<evidence type="ECO:0000313" key="1">
    <source>
        <dbReference type="EMBL" id="JAH22639.1"/>
    </source>
</evidence>
<accession>A0A0E9R0J2</accession>
<reference evidence="1" key="2">
    <citation type="journal article" date="2015" name="Fish Shellfish Immunol.">
        <title>Early steps in the European eel (Anguilla anguilla)-Vibrio vulnificus interaction in the gills: Role of the RtxA13 toxin.</title>
        <authorList>
            <person name="Callol A."/>
            <person name="Pajuelo D."/>
            <person name="Ebbesson L."/>
            <person name="Teles M."/>
            <person name="MacKenzie S."/>
            <person name="Amaro C."/>
        </authorList>
    </citation>
    <scope>NUCLEOTIDE SEQUENCE</scope>
</reference>
<proteinExistence type="predicted"/>
<reference evidence="1" key="1">
    <citation type="submission" date="2014-11" db="EMBL/GenBank/DDBJ databases">
        <authorList>
            <person name="Amaro Gonzalez C."/>
        </authorList>
    </citation>
    <scope>NUCLEOTIDE SEQUENCE</scope>
</reference>
<sequence length="28" mass="3271">MYSARADPTLTISLCNLKHYHKALHTER</sequence>
<dbReference type="EMBL" id="GBXM01085938">
    <property type="protein sequence ID" value="JAH22639.1"/>
    <property type="molecule type" value="Transcribed_RNA"/>
</dbReference>
<dbReference type="AlphaFoldDB" id="A0A0E9R0J2"/>
<organism evidence="1">
    <name type="scientific">Anguilla anguilla</name>
    <name type="common">European freshwater eel</name>
    <name type="synonym">Muraena anguilla</name>
    <dbReference type="NCBI Taxonomy" id="7936"/>
    <lineage>
        <taxon>Eukaryota</taxon>
        <taxon>Metazoa</taxon>
        <taxon>Chordata</taxon>
        <taxon>Craniata</taxon>
        <taxon>Vertebrata</taxon>
        <taxon>Euteleostomi</taxon>
        <taxon>Actinopterygii</taxon>
        <taxon>Neopterygii</taxon>
        <taxon>Teleostei</taxon>
        <taxon>Anguilliformes</taxon>
        <taxon>Anguillidae</taxon>
        <taxon>Anguilla</taxon>
    </lineage>
</organism>